<organism evidence="1">
    <name type="scientific">marine sediment metagenome</name>
    <dbReference type="NCBI Taxonomy" id="412755"/>
    <lineage>
        <taxon>unclassified sequences</taxon>
        <taxon>metagenomes</taxon>
        <taxon>ecological metagenomes</taxon>
    </lineage>
</organism>
<dbReference type="AlphaFoldDB" id="A0A0F9NSX6"/>
<dbReference type="InterPro" id="IPR016024">
    <property type="entry name" value="ARM-type_fold"/>
</dbReference>
<reference evidence="1" key="1">
    <citation type="journal article" date="2015" name="Nature">
        <title>Complex archaea that bridge the gap between prokaryotes and eukaryotes.</title>
        <authorList>
            <person name="Spang A."/>
            <person name="Saw J.H."/>
            <person name="Jorgensen S.L."/>
            <person name="Zaremba-Niedzwiedzka K."/>
            <person name="Martijn J."/>
            <person name="Lind A.E."/>
            <person name="van Eijk R."/>
            <person name="Schleper C."/>
            <person name="Guy L."/>
            <person name="Ettema T.J."/>
        </authorList>
    </citation>
    <scope>NUCLEOTIDE SEQUENCE</scope>
</reference>
<dbReference type="PANTHER" id="PTHR12697">
    <property type="entry name" value="PBS LYASE HEAT-LIKE PROTEIN"/>
    <property type="match status" value="1"/>
</dbReference>
<dbReference type="PANTHER" id="PTHR12697:SF5">
    <property type="entry name" value="DEOXYHYPUSINE HYDROXYLASE"/>
    <property type="match status" value="1"/>
</dbReference>
<dbReference type="InterPro" id="IPR004155">
    <property type="entry name" value="PBS_lyase_HEAT"/>
</dbReference>
<accession>A0A0F9NSX6</accession>
<comment type="caution">
    <text evidence="1">The sequence shown here is derived from an EMBL/GenBank/DDBJ whole genome shotgun (WGS) entry which is preliminary data.</text>
</comment>
<dbReference type="SMART" id="SM00567">
    <property type="entry name" value="EZ_HEAT"/>
    <property type="match status" value="7"/>
</dbReference>
<protein>
    <recommendedName>
        <fullName evidence="2">HEAT repeat domain-containing protein</fullName>
    </recommendedName>
</protein>
<dbReference type="SUPFAM" id="SSF48371">
    <property type="entry name" value="ARM repeat"/>
    <property type="match status" value="1"/>
</dbReference>
<dbReference type="Pfam" id="PF13646">
    <property type="entry name" value="HEAT_2"/>
    <property type="match status" value="3"/>
</dbReference>
<evidence type="ECO:0000313" key="1">
    <source>
        <dbReference type="EMBL" id="KKN22625.1"/>
    </source>
</evidence>
<proteinExistence type="predicted"/>
<dbReference type="InterPro" id="IPR011989">
    <property type="entry name" value="ARM-like"/>
</dbReference>
<evidence type="ECO:0008006" key="2">
    <source>
        <dbReference type="Google" id="ProtNLM"/>
    </source>
</evidence>
<gene>
    <name evidence="1" type="ORF">LCGC14_0913080</name>
</gene>
<sequence length="410" mass="46651">EALIPLIELLHLRNSEIYNYLITSIVKIGKKGNLQILNEYIESEDPNIKREIPIILGKIGNKQSEHDLINFLRDENPIIRRNAVKALEKVIEIKNLRYITDSLNDQNIEVKKETIRVLGKIESKLASKPLLEILKDNDIKIRKLAKNALFKIFSKQKSYEPLYNILKGRNLNARKETIKILGLLKDQNAIDMLIKTFDSKVASIRRSAYRALLQILNKKVNEKIKNSLSDKSWQIRMYCAKILGEIGDPNTINEVFNLIGDESGNVRNSAIDALINFNLEDKIVSKAKDSLKSSNWKIRRAAVKLLIKTGGEESIDILISCLDDNDIHIKSWAAMALGKLKNIDSIEPFIQLLKDSDSKIRISAVKALGEIGNKEAIKALIETLGDDSWEVKKETENALNLIDEDWMDYL</sequence>
<feature type="non-terminal residue" evidence="1">
    <location>
        <position position="1"/>
    </location>
</feature>
<dbReference type="EMBL" id="LAZR01003043">
    <property type="protein sequence ID" value="KKN22625.1"/>
    <property type="molecule type" value="Genomic_DNA"/>
</dbReference>
<dbReference type="GO" id="GO:0016491">
    <property type="term" value="F:oxidoreductase activity"/>
    <property type="evidence" value="ECO:0007669"/>
    <property type="project" value="TreeGrafter"/>
</dbReference>
<dbReference type="Gene3D" id="1.25.10.10">
    <property type="entry name" value="Leucine-rich Repeat Variant"/>
    <property type="match status" value="3"/>
</dbReference>
<name>A0A0F9NSX6_9ZZZZ</name>